<evidence type="ECO:0008006" key="4">
    <source>
        <dbReference type="Google" id="ProtNLM"/>
    </source>
</evidence>
<dbReference type="EMBL" id="CM009293">
    <property type="protein sequence ID" value="RQO89462.1"/>
    <property type="molecule type" value="Genomic_DNA"/>
</dbReference>
<feature type="signal peptide" evidence="1">
    <location>
        <begin position="1"/>
        <end position="20"/>
    </location>
</feature>
<name>A0A3N7FSD4_POPTR</name>
<organism evidence="2 3">
    <name type="scientific">Populus trichocarpa</name>
    <name type="common">Western balsam poplar</name>
    <name type="synonym">Populus balsamifera subsp. trichocarpa</name>
    <dbReference type="NCBI Taxonomy" id="3694"/>
    <lineage>
        <taxon>Eukaryota</taxon>
        <taxon>Viridiplantae</taxon>
        <taxon>Streptophyta</taxon>
        <taxon>Embryophyta</taxon>
        <taxon>Tracheophyta</taxon>
        <taxon>Spermatophyta</taxon>
        <taxon>Magnoliopsida</taxon>
        <taxon>eudicotyledons</taxon>
        <taxon>Gunneridae</taxon>
        <taxon>Pentapetalae</taxon>
        <taxon>rosids</taxon>
        <taxon>fabids</taxon>
        <taxon>Malpighiales</taxon>
        <taxon>Salicaceae</taxon>
        <taxon>Saliceae</taxon>
        <taxon>Populus</taxon>
    </lineage>
</organism>
<reference evidence="2" key="2">
    <citation type="submission" date="2017-07" db="EMBL/GenBank/DDBJ databases">
        <title>WGS assembly of Populus trichocarpa.</title>
        <authorList>
            <person name="Tuskan G."/>
            <person name="Difazio S."/>
            <person name="Jansson S."/>
            <person name="Bohlmann J."/>
            <person name="Grigoriev I."/>
            <person name="Hellsten U."/>
            <person name="Putnam N."/>
            <person name="Ralph S."/>
            <person name="Rombauts S."/>
            <person name="Salamov A."/>
            <person name="Schein J."/>
            <person name="Sterck L."/>
            <person name="Aerts A."/>
            <person name="Bhalerao R."/>
            <person name="Bhalerao R."/>
            <person name="Blaudez D."/>
            <person name="Boerjan W."/>
            <person name="Brun A."/>
            <person name="Brunner A."/>
            <person name="Busov V."/>
            <person name="Campbell M."/>
            <person name="Carlson J."/>
            <person name="Chalot M."/>
            <person name="Chapman J."/>
            <person name="Chen G."/>
            <person name="Cooper D."/>
            <person name="Coutinho P."/>
            <person name="Couturier J."/>
            <person name="Covert S."/>
            <person name="Cronk Q."/>
            <person name="Cunningham R."/>
            <person name="Davis J."/>
            <person name="Degroeve S."/>
            <person name="Dejardin A."/>
            <person name="Depamphilis C."/>
            <person name="Detter J."/>
            <person name="Dirks B."/>
            <person name="Dubchak I."/>
            <person name="Duplessis S."/>
            <person name="Ehlting J."/>
            <person name="Ellis B."/>
            <person name="Gendler K."/>
            <person name="Goodstein D."/>
            <person name="Gribskov M."/>
            <person name="Grimwood J."/>
            <person name="Groover A."/>
            <person name="Gunter L."/>
            <person name="Hamberger B."/>
            <person name="Heinze B."/>
            <person name="Helariutta Y."/>
            <person name="Henrissat B."/>
            <person name="Holligan D."/>
            <person name="Holt R."/>
            <person name="Huang W."/>
            <person name="Islam-Faridi N."/>
            <person name="Jones S."/>
            <person name="Jones-Rhoades M."/>
            <person name="Jorgensen R."/>
            <person name="Joshi C."/>
            <person name="Kangasjarvi J."/>
            <person name="Karlsson J."/>
            <person name="Kelleher C."/>
            <person name="Kirkpatrick R."/>
            <person name="Kirst M."/>
            <person name="Kohler A."/>
            <person name="Kalluri U."/>
            <person name="Larimer F."/>
            <person name="Leebens-Mack J."/>
            <person name="Leple J."/>
            <person name="Locascio P."/>
            <person name="Lou Y."/>
            <person name="Lucas S."/>
            <person name="Martin F."/>
            <person name="Montanini B."/>
            <person name="Napoli C."/>
            <person name="Nelson D."/>
            <person name="Nelson C."/>
            <person name="Nieminen K."/>
            <person name="Nilsson O."/>
            <person name="Pereda V."/>
            <person name="Peter G."/>
            <person name="Philippe R."/>
            <person name="Pilate G."/>
            <person name="Poliakov A."/>
            <person name="Razumovskaya J."/>
            <person name="Richardson P."/>
            <person name="Rinaldi C."/>
            <person name="Ritland K."/>
            <person name="Rouze P."/>
            <person name="Ryaboy D."/>
            <person name="Schmutz J."/>
            <person name="Schrader J."/>
            <person name="Segerman B."/>
            <person name="Shin H."/>
            <person name="Siddiqui A."/>
            <person name="Sterky F."/>
            <person name="Terry A."/>
            <person name="Tsai C."/>
            <person name="Uberbacher E."/>
            <person name="Unneberg P."/>
            <person name="Vahala J."/>
            <person name="Wall K."/>
            <person name="Wessler S."/>
            <person name="Yang G."/>
            <person name="Yin T."/>
            <person name="Douglas C."/>
            <person name="Marra M."/>
            <person name="Sandberg G."/>
            <person name="Van De Peer Y."/>
            <person name="Rokhsar D."/>
        </authorList>
    </citation>
    <scope>NUCLEOTIDE SEQUENCE</scope>
    <source>
        <strain evidence="2">Nisqually-1</strain>
    </source>
</reference>
<keyword evidence="1" id="KW-0732">Signal</keyword>
<evidence type="ECO:0000256" key="1">
    <source>
        <dbReference type="SAM" id="SignalP"/>
    </source>
</evidence>
<evidence type="ECO:0000313" key="2">
    <source>
        <dbReference type="EMBL" id="RQO89461.1"/>
    </source>
</evidence>
<evidence type="ECO:0000313" key="3">
    <source>
        <dbReference type="Proteomes" id="UP000006729"/>
    </source>
</evidence>
<keyword evidence="3" id="KW-1185">Reference proteome</keyword>
<dbReference type="InParanoid" id="A0A3N7FSD4"/>
<gene>
    <name evidence="2" type="ORF">POPTR_004G170350</name>
</gene>
<sequence length="106" mass="12397">MITPFLSSVSFLVFFQGSDADSLRCWPKLLYRCCWKQNLKELPIQVSLCILGTWSRRKKLTLQVQTVLAWKIRLSYGLIWLLNTKHHVGRLKCNFGVIVFPFISHN</sequence>
<feature type="chain" id="PRO_5036340901" description="Secreted protein" evidence="1">
    <location>
        <begin position="21"/>
        <end position="106"/>
    </location>
</feature>
<accession>A0A3N7FSD4</accession>
<reference evidence="2 3" key="1">
    <citation type="journal article" date="2006" name="Science">
        <title>The genome of black cottonwood, Populus trichocarpa (Torr. &amp; Gray).</title>
        <authorList>
            <person name="Tuskan G.A."/>
            <person name="Difazio S."/>
            <person name="Jansson S."/>
            <person name="Bohlmann J."/>
            <person name="Grigoriev I."/>
            <person name="Hellsten U."/>
            <person name="Putnam N."/>
            <person name="Ralph S."/>
            <person name="Rombauts S."/>
            <person name="Salamov A."/>
            <person name="Schein J."/>
            <person name="Sterck L."/>
            <person name="Aerts A."/>
            <person name="Bhalerao R.R."/>
            <person name="Bhalerao R.P."/>
            <person name="Blaudez D."/>
            <person name="Boerjan W."/>
            <person name="Brun A."/>
            <person name="Brunner A."/>
            <person name="Busov V."/>
            <person name="Campbell M."/>
            <person name="Carlson J."/>
            <person name="Chalot M."/>
            <person name="Chapman J."/>
            <person name="Chen G.L."/>
            <person name="Cooper D."/>
            <person name="Coutinho P.M."/>
            <person name="Couturier J."/>
            <person name="Covert S."/>
            <person name="Cronk Q."/>
            <person name="Cunningham R."/>
            <person name="Davis J."/>
            <person name="Degroeve S."/>
            <person name="Dejardin A."/>
            <person name="Depamphilis C."/>
            <person name="Detter J."/>
            <person name="Dirks B."/>
            <person name="Dubchak I."/>
            <person name="Duplessis S."/>
            <person name="Ehlting J."/>
            <person name="Ellis B."/>
            <person name="Gendler K."/>
            <person name="Goodstein D."/>
            <person name="Gribskov M."/>
            <person name="Grimwood J."/>
            <person name="Groover A."/>
            <person name="Gunter L."/>
            <person name="Hamberger B."/>
            <person name="Heinze B."/>
            <person name="Helariutta Y."/>
            <person name="Henrissat B."/>
            <person name="Holligan D."/>
            <person name="Holt R."/>
            <person name="Huang W."/>
            <person name="Islam-Faridi N."/>
            <person name="Jones S."/>
            <person name="Jones-Rhoades M."/>
            <person name="Jorgensen R."/>
            <person name="Joshi C."/>
            <person name="Kangasjarvi J."/>
            <person name="Karlsson J."/>
            <person name="Kelleher C."/>
            <person name="Kirkpatrick R."/>
            <person name="Kirst M."/>
            <person name="Kohler A."/>
            <person name="Kalluri U."/>
            <person name="Larimer F."/>
            <person name="Leebens-Mack J."/>
            <person name="Leple J.C."/>
            <person name="Locascio P."/>
            <person name="Lou Y."/>
            <person name="Lucas S."/>
            <person name="Martin F."/>
            <person name="Montanini B."/>
            <person name="Napoli C."/>
            <person name="Nelson D.R."/>
            <person name="Nelson C."/>
            <person name="Nieminen K."/>
            <person name="Nilsson O."/>
            <person name="Pereda V."/>
            <person name="Peter G."/>
            <person name="Philippe R."/>
            <person name="Pilate G."/>
            <person name="Poliakov A."/>
            <person name="Razumovskaya J."/>
            <person name="Richardson P."/>
            <person name="Rinaldi C."/>
            <person name="Ritland K."/>
            <person name="Rouze P."/>
            <person name="Ryaboy D."/>
            <person name="Schmutz J."/>
            <person name="Schrader J."/>
            <person name="Segerman B."/>
            <person name="Shin H."/>
            <person name="Siddiqui A."/>
            <person name="Sterky F."/>
            <person name="Terry A."/>
            <person name="Tsai C.J."/>
            <person name="Uberbacher E."/>
            <person name="Unneberg P."/>
            <person name="Vahala J."/>
            <person name="Wall K."/>
            <person name="Wessler S."/>
            <person name="Yang G."/>
            <person name="Yin T."/>
            <person name="Douglas C."/>
            <person name="Marra M."/>
            <person name="Sandberg G."/>
            <person name="Van de Peer Y."/>
            <person name="Rokhsar D."/>
        </authorList>
    </citation>
    <scope>NUCLEOTIDE SEQUENCE [LARGE SCALE GENOMIC DNA]</scope>
    <source>
        <strain evidence="3">cv. Nisqually</strain>
        <strain evidence="2">Nisqually-1</strain>
    </source>
</reference>
<dbReference type="EMBL" id="CM009293">
    <property type="protein sequence ID" value="RQO89460.1"/>
    <property type="molecule type" value="Genomic_DNA"/>
</dbReference>
<dbReference type="AlphaFoldDB" id="A0A3N7FSD4"/>
<dbReference type="Proteomes" id="UP000006729">
    <property type="component" value="Chromosome 4"/>
</dbReference>
<protein>
    <recommendedName>
        <fullName evidence="4">Secreted protein</fullName>
    </recommendedName>
</protein>
<proteinExistence type="predicted"/>
<dbReference type="Gramene" id="Potri.004G170350.5.v4.1">
    <property type="protein sequence ID" value="Potri.004G170350.5.v4.1"/>
    <property type="gene ID" value="Potri.004G170350.v4.1"/>
</dbReference>
<dbReference type="EMBL" id="CM009293">
    <property type="protein sequence ID" value="RQO89461.1"/>
    <property type="molecule type" value="Genomic_DNA"/>
</dbReference>
<dbReference type="EMBL" id="CM009293">
    <property type="protein sequence ID" value="RQO89459.1"/>
    <property type="molecule type" value="Genomic_DNA"/>
</dbReference>